<evidence type="ECO:0008006" key="5">
    <source>
        <dbReference type="Google" id="ProtNLM"/>
    </source>
</evidence>
<name>A0ABP5L6D2_9ACTN</name>
<dbReference type="Proteomes" id="UP001422759">
    <property type="component" value="Unassembled WGS sequence"/>
</dbReference>
<keyword evidence="2" id="KW-1133">Transmembrane helix</keyword>
<keyword evidence="2" id="KW-0472">Membrane</keyword>
<keyword evidence="4" id="KW-1185">Reference proteome</keyword>
<gene>
    <name evidence="3" type="ORF">GCM10009760_25770</name>
</gene>
<dbReference type="InterPro" id="IPR021235">
    <property type="entry name" value="DUF2637"/>
</dbReference>
<dbReference type="RefSeq" id="WP_344464183.1">
    <property type="nucleotide sequence ID" value="NZ_BAAANT010000012.1"/>
</dbReference>
<protein>
    <recommendedName>
        <fullName evidence="5">DUF2637 domain-containing protein</fullName>
    </recommendedName>
</protein>
<feature type="transmembrane region" description="Helical" evidence="2">
    <location>
        <begin position="52"/>
        <end position="72"/>
    </location>
</feature>
<evidence type="ECO:0000313" key="4">
    <source>
        <dbReference type="Proteomes" id="UP001422759"/>
    </source>
</evidence>
<proteinExistence type="predicted"/>
<evidence type="ECO:0000256" key="1">
    <source>
        <dbReference type="SAM" id="MobiDB-lite"/>
    </source>
</evidence>
<comment type="caution">
    <text evidence="3">The sequence shown here is derived from an EMBL/GenBank/DDBJ whole genome shotgun (WGS) entry which is preliminary data.</text>
</comment>
<evidence type="ECO:0000256" key="2">
    <source>
        <dbReference type="SAM" id="Phobius"/>
    </source>
</evidence>
<dbReference type="EMBL" id="BAAANT010000012">
    <property type="protein sequence ID" value="GAA2141518.1"/>
    <property type="molecule type" value="Genomic_DNA"/>
</dbReference>
<feature type="transmembrane region" description="Helical" evidence="2">
    <location>
        <begin position="113"/>
        <end position="136"/>
    </location>
</feature>
<feature type="transmembrane region" description="Helical" evidence="2">
    <location>
        <begin position="84"/>
        <end position="101"/>
    </location>
</feature>
<keyword evidence="2" id="KW-0812">Transmembrane</keyword>
<reference evidence="4" key="1">
    <citation type="journal article" date="2019" name="Int. J. Syst. Evol. Microbiol.">
        <title>The Global Catalogue of Microorganisms (GCM) 10K type strain sequencing project: providing services to taxonomists for standard genome sequencing and annotation.</title>
        <authorList>
            <consortium name="The Broad Institute Genomics Platform"/>
            <consortium name="The Broad Institute Genome Sequencing Center for Infectious Disease"/>
            <person name="Wu L."/>
            <person name="Ma J."/>
        </authorList>
    </citation>
    <scope>NUCLEOTIDE SEQUENCE [LARGE SCALE GENOMIC DNA]</scope>
    <source>
        <strain evidence="4">JCM 14560</strain>
    </source>
</reference>
<evidence type="ECO:0000313" key="3">
    <source>
        <dbReference type="EMBL" id="GAA2141518.1"/>
    </source>
</evidence>
<feature type="region of interest" description="Disordered" evidence="1">
    <location>
        <begin position="148"/>
        <end position="174"/>
    </location>
</feature>
<dbReference type="Pfam" id="PF10935">
    <property type="entry name" value="DUF2637"/>
    <property type="match status" value="1"/>
</dbReference>
<organism evidence="3 4">
    <name type="scientific">Kitasatospora kazusensis</name>
    <dbReference type="NCBI Taxonomy" id="407974"/>
    <lineage>
        <taxon>Bacteria</taxon>
        <taxon>Bacillati</taxon>
        <taxon>Actinomycetota</taxon>
        <taxon>Actinomycetes</taxon>
        <taxon>Kitasatosporales</taxon>
        <taxon>Streptomycetaceae</taxon>
        <taxon>Kitasatospora</taxon>
    </lineage>
</organism>
<feature type="compositionally biased region" description="Basic residues" evidence="1">
    <location>
        <begin position="160"/>
        <end position="169"/>
    </location>
</feature>
<sequence length="237" mass="24967">MQLNPTQWLAGNGTSEGIVRVGLPFIVAVNGILSFSELQHLGEDAGGWKPQLAAGLPLSIDAYSLIATVAWLKVARTPAQRKHAAAGALVSAALSVAGNLAEHLHQFGALPVSVPLVSAVSVVPTLIMVLAVHLAVMLIASRPAPDTADAVSEAPVGNVRKTRPARDRKRAVSDTEWKTLTEAEKLRRAEEAYSDLLQGSGKPTGDELGKLLGVTDRTGRTYLRKVANATPSRAQHA</sequence>
<accession>A0ABP5L6D2</accession>